<protein>
    <recommendedName>
        <fullName evidence="3">histidine kinase</fullName>
        <ecNumber evidence="3">2.7.13.3</ecNumber>
    </recommendedName>
</protein>
<organism evidence="10 11">
    <name type="scientific">Fenollaria massiliensis</name>
    <dbReference type="NCBI Taxonomy" id="938288"/>
    <lineage>
        <taxon>Bacteria</taxon>
        <taxon>Bacillati</taxon>
        <taxon>Bacillota</taxon>
        <taxon>Clostridia</taxon>
        <taxon>Eubacteriales</taxon>
        <taxon>Fenollaria</taxon>
    </lineage>
</organism>
<dbReference type="GO" id="GO:0016020">
    <property type="term" value="C:membrane"/>
    <property type="evidence" value="ECO:0007669"/>
    <property type="project" value="UniProtKB-SubCell"/>
</dbReference>
<keyword evidence="8" id="KW-0812">Transmembrane</keyword>
<dbReference type="InterPro" id="IPR003594">
    <property type="entry name" value="HATPase_dom"/>
</dbReference>
<dbReference type="Proteomes" id="UP000831151">
    <property type="component" value="Chromosome"/>
</dbReference>
<dbReference type="InterPro" id="IPR036097">
    <property type="entry name" value="HisK_dim/P_sf"/>
</dbReference>
<evidence type="ECO:0000256" key="7">
    <source>
        <dbReference type="ARBA" id="ARBA00023012"/>
    </source>
</evidence>
<evidence type="ECO:0000256" key="8">
    <source>
        <dbReference type="SAM" id="Phobius"/>
    </source>
</evidence>
<dbReference type="PROSITE" id="PS50109">
    <property type="entry name" value="HIS_KIN"/>
    <property type="match status" value="1"/>
</dbReference>
<dbReference type="EC" id="2.7.13.3" evidence="3"/>
<dbReference type="InterPro" id="IPR036890">
    <property type="entry name" value="HATPase_C_sf"/>
</dbReference>
<proteinExistence type="predicted"/>
<dbReference type="RefSeq" id="WP_249242984.1">
    <property type="nucleotide sequence ID" value="NZ_CP096649.1"/>
</dbReference>
<keyword evidence="4" id="KW-0597">Phosphoprotein</keyword>
<dbReference type="InterPro" id="IPR003661">
    <property type="entry name" value="HisK_dim/P_dom"/>
</dbReference>
<dbReference type="Gene3D" id="6.10.340.10">
    <property type="match status" value="1"/>
</dbReference>
<dbReference type="PANTHER" id="PTHR43711">
    <property type="entry name" value="TWO-COMPONENT HISTIDINE KINASE"/>
    <property type="match status" value="1"/>
</dbReference>
<comment type="subcellular location">
    <subcellularLocation>
        <location evidence="2">Membrane</location>
    </subcellularLocation>
</comment>
<gene>
    <name evidence="10" type="ORF">M1R53_02730</name>
</gene>
<evidence type="ECO:0000256" key="4">
    <source>
        <dbReference type="ARBA" id="ARBA00022553"/>
    </source>
</evidence>
<evidence type="ECO:0000259" key="9">
    <source>
        <dbReference type="PROSITE" id="PS50109"/>
    </source>
</evidence>
<dbReference type="PANTHER" id="PTHR43711:SF26">
    <property type="entry name" value="SENSOR HISTIDINE KINASE RCSC"/>
    <property type="match status" value="1"/>
</dbReference>
<keyword evidence="8" id="KW-0472">Membrane</keyword>
<keyword evidence="5" id="KW-0808">Transferase</keyword>
<name>A0A9E7DKD8_9FIRM</name>
<feature type="transmembrane region" description="Helical" evidence="8">
    <location>
        <begin position="155"/>
        <end position="174"/>
    </location>
</feature>
<keyword evidence="11" id="KW-1185">Reference proteome</keyword>
<evidence type="ECO:0000313" key="11">
    <source>
        <dbReference type="Proteomes" id="UP000831151"/>
    </source>
</evidence>
<dbReference type="InterPro" id="IPR005467">
    <property type="entry name" value="His_kinase_dom"/>
</dbReference>
<dbReference type="CDD" id="cd00082">
    <property type="entry name" value="HisKA"/>
    <property type="match status" value="1"/>
</dbReference>
<accession>A0A9E7DKD8</accession>
<dbReference type="FunFam" id="3.30.565.10:FF:000006">
    <property type="entry name" value="Sensor histidine kinase WalK"/>
    <property type="match status" value="1"/>
</dbReference>
<dbReference type="InterPro" id="IPR050736">
    <property type="entry name" value="Sensor_HK_Regulatory"/>
</dbReference>
<dbReference type="EMBL" id="CP096649">
    <property type="protein sequence ID" value="UQK59578.1"/>
    <property type="molecule type" value="Genomic_DNA"/>
</dbReference>
<keyword evidence="6 10" id="KW-0418">Kinase</keyword>
<dbReference type="SUPFAM" id="SSF47384">
    <property type="entry name" value="Homodimeric domain of signal transducing histidine kinase"/>
    <property type="match status" value="1"/>
</dbReference>
<sequence length="449" mass="51684">MKNKSLFTKLISYFLIFTVLILSTMWLFNIVFFKEIYTQKKRELIQNTEKEISSYSGRDLVSFLNSVASKTRLGIIIFDENGLVLYPNYLLELDKEDLDFVKSNEDSVDYIKKHDDREYLVFLKRYETVNAKLYMKLIDNLDEDGSVKKMLKEELLYISLVAIVLALALSYFSAKKLTKPIKNLSEASKFLGTKSFSVEEEGGYEEIEELKKSLESANEDLKRTMDFRENIIANVSHDFKTPLSVIKSYAEMIKDITGDNKEKRGENLDTIIAEADRLNGMINEMLEASKNVSALGELELKRVSLEAISKEIIDKLNTAENRERIKLDVSGSSMVMADEKKIRSVIYNYLSNALNYSNEDEDVLVRITEEEKGVRYEVIDHGMGIKEEDIKRVWDRYYISSANHELKKYSTGLGLYIAREVLLLHKAEFGVESSYGKGSNFYFVLKKGV</sequence>
<reference evidence="10" key="1">
    <citation type="submission" date="2022-04" db="EMBL/GenBank/DDBJ databases">
        <title>Complete genome sequences of Ezakiella coagulans and Fenollaria massiliensis.</title>
        <authorList>
            <person name="France M.T."/>
            <person name="Clifford J."/>
            <person name="Narina S."/>
            <person name="Rutt L."/>
            <person name="Ravel J."/>
        </authorList>
    </citation>
    <scope>NUCLEOTIDE SEQUENCE</scope>
    <source>
        <strain evidence="10">C0061C2</strain>
    </source>
</reference>
<evidence type="ECO:0000256" key="5">
    <source>
        <dbReference type="ARBA" id="ARBA00022679"/>
    </source>
</evidence>
<evidence type="ECO:0000256" key="6">
    <source>
        <dbReference type="ARBA" id="ARBA00022777"/>
    </source>
</evidence>
<dbReference type="KEGG" id="fms:M1R53_02730"/>
<keyword evidence="8" id="KW-1133">Transmembrane helix</keyword>
<evidence type="ECO:0000256" key="2">
    <source>
        <dbReference type="ARBA" id="ARBA00004370"/>
    </source>
</evidence>
<dbReference type="PRINTS" id="PR00344">
    <property type="entry name" value="BCTRLSENSOR"/>
</dbReference>
<dbReference type="SMART" id="SM00387">
    <property type="entry name" value="HATPase_c"/>
    <property type="match status" value="1"/>
</dbReference>
<dbReference type="Gene3D" id="3.30.565.10">
    <property type="entry name" value="Histidine kinase-like ATPase, C-terminal domain"/>
    <property type="match status" value="1"/>
</dbReference>
<evidence type="ECO:0000256" key="1">
    <source>
        <dbReference type="ARBA" id="ARBA00000085"/>
    </source>
</evidence>
<keyword evidence="7" id="KW-0902">Two-component regulatory system</keyword>
<evidence type="ECO:0000313" key="10">
    <source>
        <dbReference type="EMBL" id="UQK59578.1"/>
    </source>
</evidence>
<dbReference type="SMART" id="SM00388">
    <property type="entry name" value="HisKA"/>
    <property type="match status" value="1"/>
</dbReference>
<evidence type="ECO:0000256" key="3">
    <source>
        <dbReference type="ARBA" id="ARBA00012438"/>
    </source>
</evidence>
<dbReference type="AlphaFoldDB" id="A0A9E7DKD8"/>
<dbReference type="InterPro" id="IPR004358">
    <property type="entry name" value="Sig_transdc_His_kin-like_C"/>
</dbReference>
<feature type="domain" description="Histidine kinase" evidence="9">
    <location>
        <begin position="234"/>
        <end position="449"/>
    </location>
</feature>
<dbReference type="GO" id="GO:0000155">
    <property type="term" value="F:phosphorelay sensor kinase activity"/>
    <property type="evidence" value="ECO:0007669"/>
    <property type="project" value="InterPro"/>
</dbReference>
<feature type="transmembrane region" description="Helical" evidence="8">
    <location>
        <begin position="12"/>
        <end position="33"/>
    </location>
</feature>
<comment type="catalytic activity">
    <reaction evidence="1">
        <text>ATP + protein L-histidine = ADP + protein N-phospho-L-histidine.</text>
        <dbReference type="EC" id="2.7.13.3"/>
    </reaction>
</comment>
<dbReference type="Pfam" id="PF02518">
    <property type="entry name" value="HATPase_c"/>
    <property type="match status" value="1"/>
</dbReference>
<dbReference type="Gene3D" id="1.10.287.130">
    <property type="match status" value="1"/>
</dbReference>
<dbReference type="SUPFAM" id="SSF55874">
    <property type="entry name" value="ATPase domain of HSP90 chaperone/DNA topoisomerase II/histidine kinase"/>
    <property type="match status" value="1"/>
</dbReference>
<dbReference type="Pfam" id="PF00512">
    <property type="entry name" value="HisKA"/>
    <property type="match status" value="1"/>
</dbReference>